<evidence type="ECO:0000256" key="2">
    <source>
        <dbReference type="SAM" id="MobiDB-lite"/>
    </source>
</evidence>
<dbReference type="GO" id="GO:0005737">
    <property type="term" value="C:cytoplasm"/>
    <property type="evidence" value="ECO:0007669"/>
    <property type="project" value="TreeGrafter"/>
</dbReference>
<feature type="region of interest" description="Disordered" evidence="2">
    <location>
        <begin position="385"/>
        <end position="405"/>
    </location>
</feature>
<dbReference type="PANTHER" id="PTHR15326">
    <property type="entry name" value="SPERMATOGENESIS-ASSOCIATED PROTEIN 2/TAMOZHENNIC"/>
    <property type="match status" value="1"/>
</dbReference>
<sequence>MDAKLRDDLFRRYVAFLEKRLEEGAGGAQGDAREEALVSTATALLGTCEAEAGQRFRTFRYYDLVENSLRGLRGANLHALENAFATLETICTNLLLFPWKKEFRCIKTFTGPYVYQLQSAICDSDLRSILRSMGYARDQDLQYVMRDQHATGATHHLRQLAFELLLAQAECRLLRERGGGVAELEAVEARRSSGEDLTRLTARQPDLDRAHLRRSGRPSKSVDVTDGAGHWHQANKPVLKTSLSLRKEPLFVDAEEDLKDEILRPVGDYYPSQSSEPYPYQLSSLDEVDLYTERGVSGRHTPSRTPSRESWESWAPKSHGLKCQGCGLSSPTLSSCQRCDAILCPTCHGSDPAPCCGVPDFPKNSLRPLDGYVPVKEKLSVYSSSHPHTHTHTLTHTHPLSHSHSPLLDKPMIGTKLFLSKPSSPGVSSTSGAAGSRCGFCNKPGASHTCVNCSRSRATRVQACTWATCARARASTTTSFPTTSSTTNPAPSLIWCTDKHKHSSFFFLPSYLLSFFLFCPFISPGHVIVLIVLPSP</sequence>
<organism evidence="5 6">
    <name type="scientific">Silurus meridionalis</name>
    <name type="common">Southern catfish</name>
    <name type="synonym">Silurus soldatovi meridionalis</name>
    <dbReference type="NCBI Taxonomy" id="175797"/>
    <lineage>
        <taxon>Eukaryota</taxon>
        <taxon>Metazoa</taxon>
        <taxon>Chordata</taxon>
        <taxon>Craniata</taxon>
        <taxon>Vertebrata</taxon>
        <taxon>Euteleostomi</taxon>
        <taxon>Actinopterygii</taxon>
        <taxon>Neopterygii</taxon>
        <taxon>Teleostei</taxon>
        <taxon>Ostariophysi</taxon>
        <taxon>Siluriformes</taxon>
        <taxon>Siluridae</taxon>
        <taxon>Silurus</taxon>
    </lineage>
</organism>
<keyword evidence="6" id="KW-1185">Reference proteome</keyword>
<dbReference type="EMBL" id="JABFDY010000016">
    <property type="protein sequence ID" value="KAF7695819.1"/>
    <property type="molecule type" value="Genomic_DNA"/>
</dbReference>
<dbReference type="GO" id="GO:0010803">
    <property type="term" value="P:regulation of tumor necrosis factor-mediated signaling pathway"/>
    <property type="evidence" value="ECO:0007669"/>
    <property type="project" value="TreeGrafter"/>
</dbReference>
<reference evidence="5" key="1">
    <citation type="submission" date="2020-08" db="EMBL/GenBank/DDBJ databases">
        <title>Chromosome-level assembly of Southern catfish (Silurus meridionalis) provides insights into visual adaptation to the nocturnal and benthic lifestyles.</title>
        <authorList>
            <person name="Zhang Y."/>
            <person name="Wang D."/>
            <person name="Peng Z."/>
        </authorList>
    </citation>
    <scope>NUCLEOTIDE SEQUENCE</scope>
    <source>
        <strain evidence="5">SWU-2019-XX</strain>
        <tissue evidence="5">Muscle</tissue>
    </source>
</reference>
<dbReference type="GO" id="GO:1990108">
    <property type="term" value="P:protein linear deubiquitination"/>
    <property type="evidence" value="ECO:0007669"/>
    <property type="project" value="TreeGrafter"/>
</dbReference>
<dbReference type="InterPro" id="IPR036339">
    <property type="entry name" value="PUB-like_dom_sf"/>
</dbReference>
<evidence type="ECO:0000256" key="1">
    <source>
        <dbReference type="ARBA" id="ARBA00038142"/>
    </source>
</evidence>
<gene>
    <name evidence="5" type="ORF">HF521_005913</name>
</gene>
<keyword evidence="3" id="KW-0812">Transmembrane</keyword>
<keyword evidence="3" id="KW-0472">Membrane</keyword>
<evidence type="ECO:0000313" key="6">
    <source>
        <dbReference type="Proteomes" id="UP000606274"/>
    </source>
</evidence>
<name>A0A8T0AX06_SILME</name>
<evidence type="ECO:0000313" key="5">
    <source>
        <dbReference type="EMBL" id="KAF7695819.1"/>
    </source>
</evidence>
<dbReference type="Proteomes" id="UP000606274">
    <property type="component" value="Unassembled WGS sequence"/>
</dbReference>
<dbReference type="GO" id="GO:0070536">
    <property type="term" value="P:protein K63-linked deubiquitination"/>
    <property type="evidence" value="ECO:0007669"/>
    <property type="project" value="TreeGrafter"/>
</dbReference>
<dbReference type="Pfam" id="PF21388">
    <property type="entry name" value="SPATA2_PUB-like"/>
    <property type="match status" value="1"/>
</dbReference>
<dbReference type="AlphaFoldDB" id="A0A8T0AX06"/>
<keyword evidence="3" id="KW-1133">Transmembrane helix</keyword>
<accession>A0A8T0AX06</accession>
<evidence type="ECO:0000256" key="3">
    <source>
        <dbReference type="SAM" id="Phobius"/>
    </source>
</evidence>
<comment type="caution">
    <text evidence="5">The sequence shown here is derived from an EMBL/GenBank/DDBJ whole genome shotgun (WGS) entry which is preliminary data.</text>
</comment>
<proteinExistence type="inferred from homology"/>
<dbReference type="InterPro" id="IPR048839">
    <property type="entry name" value="SPATA2_PUB-like"/>
</dbReference>
<protein>
    <recommendedName>
        <fullName evidence="4">Spermatogenesis-associated protein 2 PUB-like domain-containing protein</fullName>
    </recommendedName>
</protein>
<feature type="compositionally biased region" description="Basic residues" evidence="2">
    <location>
        <begin position="387"/>
        <end position="401"/>
    </location>
</feature>
<feature type="transmembrane region" description="Helical" evidence="3">
    <location>
        <begin position="511"/>
        <end position="533"/>
    </location>
</feature>
<dbReference type="PANTHER" id="PTHR15326:SF8">
    <property type="entry name" value="SPERMATOGENESIS-ASSOCIATED PROTEIN 2"/>
    <property type="match status" value="1"/>
</dbReference>
<dbReference type="GO" id="GO:0060544">
    <property type="term" value="P:regulation of necroptotic process"/>
    <property type="evidence" value="ECO:0007669"/>
    <property type="project" value="TreeGrafter"/>
</dbReference>
<dbReference type="SUPFAM" id="SSF143503">
    <property type="entry name" value="PUG domain-like"/>
    <property type="match status" value="1"/>
</dbReference>
<evidence type="ECO:0000259" key="4">
    <source>
        <dbReference type="Pfam" id="PF21388"/>
    </source>
</evidence>
<dbReference type="Gene3D" id="1.20.58.2190">
    <property type="match status" value="1"/>
</dbReference>
<feature type="domain" description="Spermatogenesis-associated protein 2 PUB-like" evidence="4">
    <location>
        <begin position="9"/>
        <end position="197"/>
    </location>
</feature>
<comment type="similarity">
    <text evidence="1">Belongs to the SPATA2 family.</text>
</comment>